<name>A0A6S6WJX7_9PLEO</name>
<feature type="compositionally biased region" description="Basic and acidic residues" evidence="1">
    <location>
        <begin position="80"/>
        <end position="97"/>
    </location>
</feature>
<evidence type="ECO:0000313" key="2">
    <source>
        <dbReference type="EMBL" id="CAE7202125.1"/>
    </source>
</evidence>
<evidence type="ECO:0000313" key="3">
    <source>
        <dbReference type="Proteomes" id="UP000472372"/>
    </source>
</evidence>
<dbReference type="EMBL" id="HG992984">
    <property type="protein sequence ID" value="CAE7202125.1"/>
    <property type="molecule type" value="Genomic_DNA"/>
</dbReference>
<organism evidence="2 3">
    <name type="scientific">Pyrenophora teres f. teres</name>
    <dbReference type="NCBI Taxonomy" id="97479"/>
    <lineage>
        <taxon>Eukaryota</taxon>
        <taxon>Fungi</taxon>
        <taxon>Dikarya</taxon>
        <taxon>Ascomycota</taxon>
        <taxon>Pezizomycotina</taxon>
        <taxon>Dothideomycetes</taxon>
        <taxon>Pleosporomycetidae</taxon>
        <taxon>Pleosporales</taxon>
        <taxon>Pleosporineae</taxon>
        <taxon>Pleosporaceae</taxon>
        <taxon>Pyrenophora</taxon>
    </lineage>
</organism>
<dbReference type="Proteomes" id="UP000472372">
    <property type="component" value="Chromosome 8"/>
</dbReference>
<accession>A0A6S6WJX7</accession>
<gene>
    <name evidence="2" type="ORF">PTTW11_08981</name>
</gene>
<proteinExistence type="predicted"/>
<dbReference type="AlphaFoldDB" id="A0A6S6WJX7"/>
<feature type="region of interest" description="Disordered" evidence="1">
    <location>
        <begin position="80"/>
        <end position="112"/>
    </location>
</feature>
<evidence type="ECO:0000256" key="1">
    <source>
        <dbReference type="SAM" id="MobiDB-lite"/>
    </source>
</evidence>
<protein>
    <submittedName>
        <fullName evidence="2">Uncharacterized protein</fullName>
    </submittedName>
</protein>
<reference evidence="2" key="1">
    <citation type="submission" date="2021-02" db="EMBL/GenBank/DDBJ databases">
        <authorList>
            <person name="Syme A R."/>
            <person name="Syme A R."/>
            <person name="Moolhuijzen P."/>
        </authorList>
    </citation>
    <scope>NUCLEOTIDE SEQUENCE</scope>
    <source>
        <strain evidence="2">W1-1</strain>
    </source>
</reference>
<sequence>MPKGANTGTKHHCPGQGGWVGEWSPGGCDVQTVETKMGKLSYCKKHSMPCCNGCKYWFHLKNQEGCQSCLSRWRAEVKQNQKAREAQKASEKQKVDAEFWNPGKDRKKPKKP</sequence>